<dbReference type="Pfam" id="PF05336">
    <property type="entry name" value="rhaM"/>
    <property type="match status" value="1"/>
</dbReference>
<keyword evidence="2" id="KW-1185">Reference proteome</keyword>
<sequence length="104" mass="11961">MQRICFLMEIVAGREAEYQRRHDEIWPELVAELQQAGVRNYTLFRRDTTVIAYAECHPDAATAFGRVGATEVNARWAAWFTDVLAEHTDQAGNLIEAQEVWHLD</sequence>
<dbReference type="InterPro" id="IPR008000">
    <property type="entry name" value="Rham/fucose_mutarotase"/>
</dbReference>
<name>A0ABU2JGE1_9ACTN</name>
<dbReference type="PANTHER" id="PTHR34389">
    <property type="entry name" value="L-RHAMNOSE MUTAROTASE"/>
    <property type="match status" value="1"/>
</dbReference>
<reference evidence="2" key="1">
    <citation type="submission" date="2023-07" db="EMBL/GenBank/DDBJ databases">
        <title>30 novel species of actinomycetes from the DSMZ collection.</title>
        <authorList>
            <person name="Nouioui I."/>
        </authorList>
    </citation>
    <scope>NUCLEOTIDE SEQUENCE [LARGE SCALE GENOMIC DNA]</scope>
    <source>
        <strain evidence="2">DSM 44399</strain>
    </source>
</reference>
<keyword evidence="1" id="KW-0413">Isomerase</keyword>
<organism evidence="1 2">
    <name type="scientific">Jatrophihabitans lederbergiae</name>
    <dbReference type="NCBI Taxonomy" id="3075547"/>
    <lineage>
        <taxon>Bacteria</taxon>
        <taxon>Bacillati</taxon>
        <taxon>Actinomycetota</taxon>
        <taxon>Actinomycetes</taxon>
        <taxon>Jatrophihabitantales</taxon>
        <taxon>Jatrophihabitantaceae</taxon>
        <taxon>Jatrophihabitans</taxon>
    </lineage>
</organism>
<dbReference type="RefSeq" id="WP_311425150.1">
    <property type="nucleotide sequence ID" value="NZ_JAVREH010000064.1"/>
</dbReference>
<evidence type="ECO:0000313" key="1">
    <source>
        <dbReference type="EMBL" id="MDT0264007.1"/>
    </source>
</evidence>
<dbReference type="PANTHER" id="PTHR34389:SF2">
    <property type="entry name" value="L-RHAMNOSE MUTAROTASE"/>
    <property type="match status" value="1"/>
</dbReference>
<dbReference type="GO" id="GO:0062192">
    <property type="term" value="F:L-rhamnose mutarotase activity"/>
    <property type="evidence" value="ECO:0007669"/>
    <property type="project" value="UniProtKB-EC"/>
</dbReference>
<comment type="caution">
    <text evidence="1">The sequence shown here is derived from an EMBL/GenBank/DDBJ whole genome shotgun (WGS) entry which is preliminary data.</text>
</comment>
<protein>
    <submittedName>
        <fullName evidence="1">L-rhamnose mutarotase</fullName>
        <ecNumber evidence="1">5.1.3.32</ecNumber>
    </submittedName>
</protein>
<dbReference type="Proteomes" id="UP001183176">
    <property type="component" value="Unassembled WGS sequence"/>
</dbReference>
<dbReference type="Gene3D" id="3.30.70.100">
    <property type="match status" value="1"/>
</dbReference>
<evidence type="ECO:0000313" key="2">
    <source>
        <dbReference type="Proteomes" id="UP001183176"/>
    </source>
</evidence>
<dbReference type="InterPro" id="IPR011008">
    <property type="entry name" value="Dimeric_a/b-barrel"/>
</dbReference>
<dbReference type="EC" id="5.1.3.32" evidence="1"/>
<proteinExistence type="predicted"/>
<accession>A0ABU2JGE1</accession>
<gene>
    <name evidence="1" type="ORF">RM423_21770</name>
</gene>
<dbReference type="SUPFAM" id="SSF54909">
    <property type="entry name" value="Dimeric alpha+beta barrel"/>
    <property type="match status" value="1"/>
</dbReference>
<dbReference type="EMBL" id="JAVREH010000064">
    <property type="protein sequence ID" value="MDT0264007.1"/>
    <property type="molecule type" value="Genomic_DNA"/>
</dbReference>